<dbReference type="Pfam" id="PF13599">
    <property type="entry name" value="Pentapeptide_4"/>
    <property type="match status" value="1"/>
</dbReference>
<dbReference type="SUPFAM" id="SSF141571">
    <property type="entry name" value="Pentapeptide repeat-like"/>
    <property type="match status" value="2"/>
</dbReference>
<name>A0A2S8RBH6_9FIRM</name>
<gene>
    <name evidence="1" type="ORF">B9R14_10615</name>
</gene>
<dbReference type="OrthoDB" id="67652at2"/>
<dbReference type="InterPro" id="IPR051082">
    <property type="entry name" value="Pentapeptide-BTB/POZ_domain"/>
</dbReference>
<evidence type="ECO:0000313" key="2">
    <source>
        <dbReference type="Proteomes" id="UP000239720"/>
    </source>
</evidence>
<dbReference type="RefSeq" id="WP_105368229.1">
    <property type="nucleotide sequence ID" value="NZ_NEMB01000003.1"/>
</dbReference>
<organism evidence="1 2">
    <name type="scientific">Acetivibrio saccincola</name>
    <dbReference type="NCBI Taxonomy" id="1677857"/>
    <lineage>
        <taxon>Bacteria</taxon>
        <taxon>Bacillati</taxon>
        <taxon>Bacillota</taxon>
        <taxon>Clostridia</taxon>
        <taxon>Eubacteriales</taxon>
        <taxon>Oscillospiraceae</taxon>
        <taxon>Acetivibrio</taxon>
    </lineage>
</organism>
<sequence>MEEYHLIIPHELDCIIEGTEKYSKAGELIYFEIDDPKTGELDIFKVKGFPHLIVTQKVNRLEYGGIHCSCIENYFDYEGERDRVYQKRVKGEKLDEAYKEYEEKARPVNREDTLYKIMSICNKDAIRRDISEGLKDIFESYVRKEELPENLSERILVFFYSWKNSKIYLAESYKNEYEKTEVYLGFIKELKEYLENISKELKEAGEKICFETLLNCFSLEAKVFDGYDKIHNNQRFRIYLHNEYFKSMNAPMVYDYKSDFQKEVEGKELQGHVFKDMDLREFDFSGKDMRGIKIEGCNLRRTKFIESILDEAEFINCDLTGAEFTKARLKNARFTDCKFDRVNFDYAKMNFVEIKGSDLYHSSFVKSDLTNAKIINDNLGNTYFYNIKLVDAVFELPGRIFSNVFCLSDLKRVKFLGDKDDFGSKIYKGDFRKCDLSGSEFCVESIAKAKFIKANLDGATFYTREIAECDFRWASCFKINLEHANVRHCSFSWVDLSKMKVMKNISFTGNDLSYANLSTFDFEGELFARNKIVYTKLKNCNLKNINMKRNEVIFPDLDGAILENAKFRREHLNYMKLSQKQLSEIEILEEGDNNG</sequence>
<protein>
    <recommendedName>
        <fullName evidence="3">Pentapeptide repeat-containing protein</fullName>
    </recommendedName>
</protein>
<accession>A0A2S8RBH6</accession>
<dbReference type="EMBL" id="NEMB01000003">
    <property type="protein sequence ID" value="PQQ67153.1"/>
    <property type="molecule type" value="Genomic_DNA"/>
</dbReference>
<dbReference type="Gene3D" id="2.160.20.80">
    <property type="entry name" value="E3 ubiquitin-protein ligase SopA"/>
    <property type="match status" value="2"/>
</dbReference>
<dbReference type="PANTHER" id="PTHR14136:SF17">
    <property type="entry name" value="BTB_POZ DOMAIN-CONTAINING PROTEIN KCTD9"/>
    <property type="match status" value="1"/>
</dbReference>
<dbReference type="Proteomes" id="UP000239720">
    <property type="component" value="Unassembled WGS sequence"/>
</dbReference>
<evidence type="ECO:0000313" key="1">
    <source>
        <dbReference type="EMBL" id="PQQ67153.1"/>
    </source>
</evidence>
<proteinExistence type="predicted"/>
<dbReference type="InterPro" id="IPR001646">
    <property type="entry name" value="5peptide_repeat"/>
</dbReference>
<reference evidence="1 2" key="1">
    <citation type="journal article" date="2018" name="Syst. Appl. Microbiol.">
        <title>Characterization and high-quality draft genome sequence of Herbivorax saccincola A7, an anaerobic, alkaliphilic, thermophilic, cellulolytic, and xylanolytic bacterium.</title>
        <authorList>
            <person name="Aikawa S."/>
            <person name="Baramee S."/>
            <person name="Sermsathanaswadi J."/>
            <person name="Thianheng P."/>
            <person name="Tachaapaikoon C."/>
            <person name="Shikata A."/>
            <person name="Waeonukul R."/>
            <person name="Pason P."/>
            <person name="Ratanakhanokchai K."/>
            <person name="Kosugi A."/>
        </authorList>
    </citation>
    <scope>NUCLEOTIDE SEQUENCE [LARGE SCALE GENOMIC DNA]</scope>
    <source>
        <strain evidence="1 2">A7</strain>
    </source>
</reference>
<comment type="caution">
    <text evidence="1">The sequence shown here is derived from an EMBL/GenBank/DDBJ whole genome shotgun (WGS) entry which is preliminary data.</text>
</comment>
<dbReference type="PANTHER" id="PTHR14136">
    <property type="entry name" value="BTB_POZ DOMAIN-CONTAINING PROTEIN KCTD9"/>
    <property type="match status" value="1"/>
</dbReference>
<evidence type="ECO:0008006" key="3">
    <source>
        <dbReference type="Google" id="ProtNLM"/>
    </source>
</evidence>
<dbReference type="AlphaFoldDB" id="A0A2S8RBH6"/>